<evidence type="ECO:0000259" key="5">
    <source>
        <dbReference type="Pfam" id="PF03446"/>
    </source>
</evidence>
<dbReference type="HOGENOM" id="CLU_035117_1_0_4"/>
<dbReference type="InterPro" id="IPR013328">
    <property type="entry name" value="6PGD_dom2"/>
</dbReference>
<proteinExistence type="inferred from homology"/>
<keyword evidence="8" id="KW-1185">Reference proteome</keyword>
<dbReference type="SUPFAM" id="SSF51735">
    <property type="entry name" value="NAD(P)-binding Rossmann-fold domains"/>
    <property type="match status" value="1"/>
</dbReference>
<dbReference type="GO" id="GO:0016054">
    <property type="term" value="P:organic acid catabolic process"/>
    <property type="evidence" value="ECO:0007669"/>
    <property type="project" value="UniProtKB-ARBA"/>
</dbReference>
<dbReference type="OrthoDB" id="9777604at2"/>
<dbReference type="PIRSF" id="PIRSF000103">
    <property type="entry name" value="HIBADH"/>
    <property type="match status" value="1"/>
</dbReference>
<evidence type="ECO:0000256" key="2">
    <source>
        <dbReference type="ARBA" id="ARBA00023002"/>
    </source>
</evidence>
<keyword evidence="3" id="KW-0520">NAD</keyword>
<dbReference type="InterPro" id="IPR006115">
    <property type="entry name" value="6PGDH_NADP-bd"/>
</dbReference>
<dbReference type="PANTHER" id="PTHR43060">
    <property type="entry name" value="3-HYDROXYISOBUTYRATE DEHYDROGENASE-LIKE 1, MITOCHONDRIAL-RELATED"/>
    <property type="match status" value="1"/>
</dbReference>
<dbReference type="KEGG" id="shd:SUTH_03034"/>
<dbReference type="Pfam" id="PF14833">
    <property type="entry name" value="NAD_binding_11"/>
    <property type="match status" value="1"/>
</dbReference>
<gene>
    <name evidence="7" type="ORF">SUTH_03034</name>
</gene>
<comment type="similarity">
    <text evidence="1">Belongs to the HIBADH-related family.</text>
</comment>
<dbReference type="PANTHER" id="PTHR43060:SF15">
    <property type="entry name" value="3-HYDROXYISOBUTYRATE DEHYDROGENASE-LIKE 1, MITOCHONDRIAL-RELATED"/>
    <property type="match status" value="1"/>
</dbReference>
<evidence type="ECO:0000256" key="3">
    <source>
        <dbReference type="ARBA" id="ARBA00023027"/>
    </source>
</evidence>
<evidence type="ECO:0000256" key="1">
    <source>
        <dbReference type="ARBA" id="ARBA00009080"/>
    </source>
</evidence>
<evidence type="ECO:0000256" key="4">
    <source>
        <dbReference type="PIRSR" id="PIRSR000103-1"/>
    </source>
</evidence>
<feature type="domain" description="6-phosphogluconate dehydrogenase NADP-binding" evidence="5">
    <location>
        <begin position="2"/>
        <end position="161"/>
    </location>
</feature>
<dbReference type="InterPro" id="IPR008927">
    <property type="entry name" value="6-PGluconate_DH-like_C_sf"/>
</dbReference>
<dbReference type="Gene3D" id="3.40.50.720">
    <property type="entry name" value="NAD(P)-binding Rossmann-like Domain"/>
    <property type="match status" value="1"/>
</dbReference>
<dbReference type="AlphaFoldDB" id="W0SIR3"/>
<dbReference type="RefSeq" id="WP_041100398.1">
    <property type="nucleotide sequence ID" value="NZ_AP012547.1"/>
</dbReference>
<evidence type="ECO:0000259" key="6">
    <source>
        <dbReference type="Pfam" id="PF14833"/>
    </source>
</evidence>
<name>W0SIR3_9PROT</name>
<feature type="active site" evidence="4">
    <location>
        <position position="170"/>
    </location>
</feature>
<dbReference type="Gene3D" id="1.10.1040.10">
    <property type="entry name" value="N-(1-d-carboxylethyl)-l-norvaline Dehydrogenase, domain 2"/>
    <property type="match status" value="1"/>
</dbReference>
<accession>W0SIR3</accession>
<dbReference type="STRING" id="1223802.SUTH_03034"/>
<dbReference type="InterPro" id="IPR015815">
    <property type="entry name" value="HIBADH-related"/>
</dbReference>
<organism evidence="7 8">
    <name type="scientific">Sulfuritalea hydrogenivorans sk43H</name>
    <dbReference type="NCBI Taxonomy" id="1223802"/>
    <lineage>
        <taxon>Bacteria</taxon>
        <taxon>Pseudomonadati</taxon>
        <taxon>Pseudomonadota</taxon>
        <taxon>Betaproteobacteria</taxon>
        <taxon>Nitrosomonadales</taxon>
        <taxon>Sterolibacteriaceae</taxon>
        <taxon>Sulfuritalea</taxon>
    </lineage>
</organism>
<dbReference type="Proteomes" id="UP000031637">
    <property type="component" value="Chromosome"/>
</dbReference>
<sequence>MQLGFIGLGAMGRPMAEHLLRAGHALSVWSRRRESAAALIGQGALWRDSPAELARHCTVVFTNVTGSADVEGLAFGPQGLAQGFAPGSLHVDFSTIAPSAARRIAARHAAQAVDFVDAPVSGGSVGAQNASLAIMWGGKSALAARLQPFFEVLGKTVVRVGEAGAGQVAKACNQMVMVAAIEAAAEAARLAAASGVDFARVRAAMLHGSAGSRVLDVFGGRMASREFAPGVEARLHHKDYALLMEEATRIGAPLPVSAAVGQQLNAVMARGWGREDTASLLRVLEAGSATDPA</sequence>
<dbReference type="GO" id="GO:0016491">
    <property type="term" value="F:oxidoreductase activity"/>
    <property type="evidence" value="ECO:0007669"/>
    <property type="project" value="UniProtKB-KW"/>
</dbReference>
<evidence type="ECO:0000313" key="8">
    <source>
        <dbReference type="Proteomes" id="UP000031637"/>
    </source>
</evidence>
<dbReference type="PROSITE" id="PS00895">
    <property type="entry name" value="3_HYDROXYISOBUT_DH"/>
    <property type="match status" value="1"/>
</dbReference>
<dbReference type="EMBL" id="AP012547">
    <property type="protein sequence ID" value="BAO30812.1"/>
    <property type="molecule type" value="Genomic_DNA"/>
</dbReference>
<dbReference type="InterPro" id="IPR036291">
    <property type="entry name" value="NAD(P)-bd_dom_sf"/>
</dbReference>
<dbReference type="Pfam" id="PF03446">
    <property type="entry name" value="NAD_binding_2"/>
    <property type="match status" value="1"/>
</dbReference>
<protein>
    <submittedName>
        <fullName evidence="7">2-hydroxy-3-oxopropionate reductase</fullName>
    </submittedName>
</protein>
<dbReference type="InterPro" id="IPR002204">
    <property type="entry name" value="3-OH-isobutyrate_DH-rel_CS"/>
</dbReference>
<keyword evidence="2" id="KW-0560">Oxidoreductase</keyword>
<reference evidence="7 8" key="1">
    <citation type="journal article" date="2014" name="Syst. Appl. Microbiol.">
        <title>Complete genomes of freshwater sulfur oxidizers Sulfuricella denitrificans skB26 and Sulfuritalea hydrogenivorans sk43H: genetic insights into the sulfur oxidation pathway of betaproteobacteria.</title>
        <authorList>
            <person name="Watanabe T."/>
            <person name="Kojima H."/>
            <person name="Fukui M."/>
        </authorList>
    </citation>
    <scope>NUCLEOTIDE SEQUENCE [LARGE SCALE GENOMIC DNA]</scope>
    <source>
        <strain evidence="7">DSM22779</strain>
    </source>
</reference>
<feature type="domain" description="3-hydroxyisobutyrate dehydrogenase-like NAD-binding" evidence="6">
    <location>
        <begin position="164"/>
        <end position="284"/>
    </location>
</feature>
<dbReference type="GO" id="GO:0051287">
    <property type="term" value="F:NAD binding"/>
    <property type="evidence" value="ECO:0007669"/>
    <property type="project" value="InterPro"/>
</dbReference>
<dbReference type="GO" id="GO:0050661">
    <property type="term" value="F:NADP binding"/>
    <property type="evidence" value="ECO:0007669"/>
    <property type="project" value="InterPro"/>
</dbReference>
<evidence type="ECO:0000313" key="7">
    <source>
        <dbReference type="EMBL" id="BAO30812.1"/>
    </source>
</evidence>
<dbReference type="SUPFAM" id="SSF48179">
    <property type="entry name" value="6-phosphogluconate dehydrogenase C-terminal domain-like"/>
    <property type="match status" value="1"/>
</dbReference>
<dbReference type="InterPro" id="IPR029154">
    <property type="entry name" value="HIBADH-like_NADP-bd"/>
</dbReference>